<name>A0A8H6R6I8_9PEZI</name>
<dbReference type="Pfam" id="PF00646">
    <property type="entry name" value="F-box"/>
    <property type="match status" value="1"/>
</dbReference>
<dbReference type="Proteomes" id="UP000660729">
    <property type="component" value="Unassembled WGS sequence"/>
</dbReference>
<evidence type="ECO:0000259" key="2">
    <source>
        <dbReference type="Pfam" id="PF00646"/>
    </source>
</evidence>
<keyword evidence="4" id="KW-1185">Reference proteome</keyword>
<dbReference type="OrthoDB" id="3644764at2759"/>
<reference evidence="3" key="1">
    <citation type="submission" date="2020-04" db="EMBL/GenBank/DDBJ databases">
        <title>Draft genome resource of the tomato pathogen Pseudocercospora fuligena.</title>
        <authorList>
            <person name="Zaccaron A."/>
        </authorList>
    </citation>
    <scope>NUCLEOTIDE SEQUENCE</scope>
    <source>
        <strain evidence="3">PF001</strain>
    </source>
</reference>
<feature type="region of interest" description="Disordered" evidence="1">
    <location>
        <begin position="570"/>
        <end position="595"/>
    </location>
</feature>
<accession>A0A8H6R6I8</accession>
<feature type="domain" description="F-box" evidence="2">
    <location>
        <begin position="366"/>
        <end position="402"/>
    </location>
</feature>
<proteinExistence type="predicted"/>
<evidence type="ECO:0000256" key="1">
    <source>
        <dbReference type="SAM" id="MobiDB-lite"/>
    </source>
</evidence>
<dbReference type="InterPro" id="IPR001810">
    <property type="entry name" value="F-box_dom"/>
</dbReference>
<feature type="compositionally biased region" description="Basic and acidic residues" evidence="1">
    <location>
        <begin position="585"/>
        <end position="595"/>
    </location>
</feature>
<comment type="caution">
    <text evidence="3">The sequence shown here is derived from an EMBL/GenBank/DDBJ whole genome shotgun (WGS) entry which is preliminary data.</text>
</comment>
<feature type="region of interest" description="Disordered" evidence="1">
    <location>
        <begin position="92"/>
        <end position="150"/>
    </location>
</feature>
<gene>
    <name evidence="3" type="ORF">HII31_13125</name>
</gene>
<dbReference type="AlphaFoldDB" id="A0A8H6R6I8"/>
<evidence type="ECO:0000313" key="3">
    <source>
        <dbReference type="EMBL" id="KAF7185501.1"/>
    </source>
</evidence>
<protein>
    <recommendedName>
        <fullName evidence="2">F-box domain-containing protein</fullName>
    </recommendedName>
</protein>
<dbReference type="EMBL" id="JABCIY010000318">
    <property type="protein sequence ID" value="KAF7185501.1"/>
    <property type="molecule type" value="Genomic_DNA"/>
</dbReference>
<dbReference type="CDD" id="cd09917">
    <property type="entry name" value="F-box_SF"/>
    <property type="match status" value="1"/>
</dbReference>
<evidence type="ECO:0000313" key="4">
    <source>
        <dbReference type="Proteomes" id="UP000660729"/>
    </source>
</evidence>
<sequence>MDPGAALAIVRHYDFDRTEQKEQKKQQKQKLVISGPTDFRKNAFSNPDLTAIGDIHTPSQIAYISTAPTLTAAAATSAPNLLENHAEAGSQTASIVLRSGRGPKRAPRRLRKKRTSFDLRQDALRSPSSGSMSKSDETQADKSFASVDGVEASPTVARAKTIKIRRGLSRQSSTFEILTRSSHRASDFDPTRTGVYATSEDKTVEETTRVDSVIPDPVDFAVSRILSRTQSGFELWRRSTYIPTADGCSSGDNSVLSIQRSRSTSGVLSFDSALGGSPMSDDGVIETFQSVGDQVSKRLARRNANNCSIIDHGRAVQDAKTLLPEDQPGQLTSVRENMADYNSSLYLNAKVTPSSSNAASRVFAIEELLEQILEDVSFRDLIACQRVNKSLRQSITSTMLYHRRLFMAPSPQTSKENCNLNPLLTTLGKISRMHPVHKHIDLFNYLPSPELNGEPTGPVFARHGRYYLIQRFYSHASNPTLTYDPKTGSPTLDLELRELSKHEASQRSLHTLFPGEESSIWKMYLCQPPPSEVRVTIWKREGSVATVSEKFVVRGWTVREILENVEEARRNEGRPKQFAKGGTDGGKDRGGKGEKMARLAKAMLAPKWAEWGM</sequence>
<feature type="compositionally biased region" description="Basic residues" evidence="1">
    <location>
        <begin position="101"/>
        <end position="114"/>
    </location>
</feature>
<organism evidence="3 4">
    <name type="scientific">Pseudocercospora fuligena</name>
    <dbReference type="NCBI Taxonomy" id="685502"/>
    <lineage>
        <taxon>Eukaryota</taxon>
        <taxon>Fungi</taxon>
        <taxon>Dikarya</taxon>
        <taxon>Ascomycota</taxon>
        <taxon>Pezizomycotina</taxon>
        <taxon>Dothideomycetes</taxon>
        <taxon>Dothideomycetidae</taxon>
        <taxon>Mycosphaerellales</taxon>
        <taxon>Mycosphaerellaceae</taxon>
        <taxon>Pseudocercospora</taxon>
    </lineage>
</organism>